<keyword evidence="7" id="KW-0501">Molybdenum cofactor biosynthesis</keyword>
<evidence type="ECO:0000256" key="7">
    <source>
        <dbReference type="ARBA" id="ARBA00023150"/>
    </source>
</evidence>
<dbReference type="Proteomes" id="UP000326354">
    <property type="component" value="Chromosome"/>
</dbReference>
<proteinExistence type="predicted"/>
<organism evidence="9 10">
    <name type="scientific">Uabimicrobium amorphum</name>
    <dbReference type="NCBI Taxonomy" id="2596890"/>
    <lineage>
        <taxon>Bacteria</taxon>
        <taxon>Pseudomonadati</taxon>
        <taxon>Planctomycetota</taxon>
        <taxon>Candidatus Uabimicrobiia</taxon>
        <taxon>Candidatus Uabimicrobiales</taxon>
        <taxon>Candidatus Uabimicrobiaceae</taxon>
        <taxon>Candidatus Uabimicrobium</taxon>
    </lineage>
</organism>
<feature type="domain" description="MobA-like NTP transferase" evidence="8">
    <location>
        <begin position="3"/>
        <end position="156"/>
    </location>
</feature>
<keyword evidence="9" id="KW-0548">Nucleotidyltransferase</keyword>
<dbReference type="EMBL" id="AP019860">
    <property type="protein sequence ID" value="BBM84055.1"/>
    <property type="molecule type" value="Genomic_DNA"/>
</dbReference>
<dbReference type="OrthoDB" id="9788394at2"/>
<keyword evidence="5" id="KW-0460">Magnesium</keyword>
<keyword evidence="1" id="KW-0963">Cytoplasm</keyword>
<accession>A0A5S9IP07</accession>
<keyword evidence="6" id="KW-0342">GTP-binding</keyword>
<reference evidence="9 10" key="1">
    <citation type="submission" date="2019-08" db="EMBL/GenBank/DDBJ databases">
        <title>Complete genome sequence of Candidatus Uab amorphum.</title>
        <authorList>
            <person name="Shiratori T."/>
            <person name="Suzuki S."/>
            <person name="Kakizawa Y."/>
            <person name="Ishida K."/>
        </authorList>
    </citation>
    <scope>NUCLEOTIDE SEQUENCE [LARGE SCALE GENOMIC DNA]</scope>
    <source>
        <strain evidence="9 10">SRT547</strain>
    </source>
</reference>
<evidence type="ECO:0000313" key="9">
    <source>
        <dbReference type="EMBL" id="BBM84055.1"/>
    </source>
</evidence>
<dbReference type="Pfam" id="PF12804">
    <property type="entry name" value="NTP_transf_3"/>
    <property type="match status" value="1"/>
</dbReference>
<keyword evidence="2 9" id="KW-0808">Transferase</keyword>
<dbReference type="PANTHER" id="PTHR19136">
    <property type="entry name" value="MOLYBDENUM COFACTOR GUANYLYLTRANSFERASE"/>
    <property type="match status" value="1"/>
</dbReference>
<dbReference type="Gene3D" id="3.90.550.10">
    <property type="entry name" value="Spore Coat Polysaccharide Biosynthesis Protein SpsA, Chain A"/>
    <property type="match status" value="1"/>
</dbReference>
<dbReference type="GO" id="GO:0046872">
    <property type="term" value="F:metal ion binding"/>
    <property type="evidence" value="ECO:0007669"/>
    <property type="project" value="UniProtKB-KW"/>
</dbReference>
<name>A0A5S9IP07_UABAM</name>
<dbReference type="KEGG" id="uam:UABAM_02410"/>
<evidence type="ECO:0000256" key="5">
    <source>
        <dbReference type="ARBA" id="ARBA00022842"/>
    </source>
</evidence>
<evidence type="ECO:0000256" key="2">
    <source>
        <dbReference type="ARBA" id="ARBA00022679"/>
    </source>
</evidence>
<evidence type="ECO:0000256" key="4">
    <source>
        <dbReference type="ARBA" id="ARBA00022741"/>
    </source>
</evidence>
<dbReference type="GO" id="GO:0016779">
    <property type="term" value="F:nucleotidyltransferase activity"/>
    <property type="evidence" value="ECO:0007669"/>
    <property type="project" value="UniProtKB-KW"/>
</dbReference>
<keyword evidence="3" id="KW-0479">Metal-binding</keyword>
<evidence type="ECO:0000256" key="6">
    <source>
        <dbReference type="ARBA" id="ARBA00023134"/>
    </source>
</evidence>
<dbReference type="AlphaFoldDB" id="A0A5S9IP07"/>
<gene>
    <name evidence="9" type="ORF">UABAM_02410</name>
</gene>
<dbReference type="PANTHER" id="PTHR19136:SF81">
    <property type="entry name" value="MOLYBDENUM COFACTOR GUANYLYLTRANSFERASE"/>
    <property type="match status" value="1"/>
</dbReference>
<evidence type="ECO:0000259" key="8">
    <source>
        <dbReference type="Pfam" id="PF12804"/>
    </source>
</evidence>
<dbReference type="InterPro" id="IPR025877">
    <property type="entry name" value="MobA-like_NTP_Trfase"/>
</dbReference>
<dbReference type="InterPro" id="IPR029044">
    <property type="entry name" value="Nucleotide-diphossugar_trans"/>
</dbReference>
<keyword evidence="4" id="KW-0547">Nucleotide-binding</keyword>
<dbReference type="InterPro" id="IPR013482">
    <property type="entry name" value="Molybde_CF_guanTrfase"/>
</dbReference>
<sequence length="185" mass="21143">MHGVVLNGGKSTRMGRDKGQLIYHSHPQTIHCYHLLQTVCSDVVISCREDQKKLYSDYSTVIDLYENCGPISGLLSVYEYTKSPLLVLACDLPFFNENTLQHLYKNRNSTKAATVYTHSDQRLEPLCSIWEISALEALRAQFLSGKYGLNRILNQLPIQRIPIVNPQSFTNVNEYDVYKKITKKT</sequence>
<dbReference type="RefSeq" id="WP_151968233.1">
    <property type="nucleotide sequence ID" value="NZ_AP019860.1"/>
</dbReference>
<dbReference type="GO" id="GO:0006777">
    <property type="term" value="P:Mo-molybdopterin cofactor biosynthetic process"/>
    <property type="evidence" value="ECO:0007669"/>
    <property type="project" value="UniProtKB-KW"/>
</dbReference>
<dbReference type="GO" id="GO:0005525">
    <property type="term" value="F:GTP binding"/>
    <property type="evidence" value="ECO:0007669"/>
    <property type="project" value="UniProtKB-KW"/>
</dbReference>
<dbReference type="CDD" id="cd02503">
    <property type="entry name" value="MobA"/>
    <property type="match status" value="1"/>
</dbReference>
<protein>
    <submittedName>
        <fullName evidence="9">Molybdenum cofactor guanylyltransferase</fullName>
    </submittedName>
</protein>
<keyword evidence="10" id="KW-1185">Reference proteome</keyword>
<evidence type="ECO:0000256" key="1">
    <source>
        <dbReference type="ARBA" id="ARBA00022490"/>
    </source>
</evidence>
<evidence type="ECO:0000313" key="10">
    <source>
        <dbReference type="Proteomes" id="UP000326354"/>
    </source>
</evidence>
<evidence type="ECO:0000256" key="3">
    <source>
        <dbReference type="ARBA" id="ARBA00022723"/>
    </source>
</evidence>
<dbReference type="SUPFAM" id="SSF53448">
    <property type="entry name" value="Nucleotide-diphospho-sugar transferases"/>
    <property type="match status" value="1"/>
</dbReference>